<evidence type="ECO:0000313" key="1">
    <source>
        <dbReference type="EMBL" id="CAD8104877.1"/>
    </source>
</evidence>
<dbReference type="EMBL" id="CAJJDM010000128">
    <property type="protein sequence ID" value="CAD8104877.1"/>
    <property type="molecule type" value="Genomic_DNA"/>
</dbReference>
<organism evidence="1 2">
    <name type="scientific">Paramecium primaurelia</name>
    <dbReference type="NCBI Taxonomy" id="5886"/>
    <lineage>
        <taxon>Eukaryota</taxon>
        <taxon>Sar</taxon>
        <taxon>Alveolata</taxon>
        <taxon>Ciliophora</taxon>
        <taxon>Intramacronucleata</taxon>
        <taxon>Oligohymenophorea</taxon>
        <taxon>Peniculida</taxon>
        <taxon>Parameciidae</taxon>
        <taxon>Paramecium</taxon>
    </lineage>
</organism>
<name>A0A8S1PNE2_PARPR</name>
<dbReference type="Proteomes" id="UP000688137">
    <property type="component" value="Unassembled WGS sequence"/>
</dbReference>
<evidence type="ECO:0000313" key="2">
    <source>
        <dbReference type="Proteomes" id="UP000688137"/>
    </source>
</evidence>
<gene>
    <name evidence="1" type="ORF">PPRIM_AZ9-3.1.T1250115</name>
</gene>
<dbReference type="AlphaFoldDB" id="A0A8S1PNE2"/>
<keyword evidence="2" id="KW-1185">Reference proteome</keyword>
<reference evidence="1" key="1">
    <citation type="submission" date="2021-01" db="EMBL/GenBank/DDBJ databases">
        <authorList>
            <consortium name="Genoscope - CEA"/>
            <person name="William W."/>
        </authorList>
    </citation>
    <scope>NUCLEOTIDE SEQUENCE</scope>
</reference>
<sequence>MNKSESFHQEVLSLKADSEILQSPEKKDLRTRNNIIPGMFQEYKRTYIKVPQESKEQLHQLVFKEGFKIKEAAQKLFIKYATAKTIVFHLRKKFEKERKQGSKFCRYIQLKGKISIKLRIISIIQKNLISSVEYTVQHQSNDQPYEQQQK</sequence>
<accession>A0A8S1PNE2</accession>
<dbReference type="OMA" id="IPGMFQE"/>
<proteinExistence type="predicted"/>
<protein>
    <submittedName>
        <fullName evidence="1">Uncharacterized protein</fullName>
    </submittedName>
</protein>
<comment type="caution">
    <text evidence="1">The sequence shown here is derived from an EMBL/GenBank/DDBJ whole genome shotgun (WGS) entry which is preliminary data.</text>
</comment>